<dbReference type="Gene3D" id="1.10.287.660">
    <property type="entry name" value="Helix hairpin bin"/>
    <property type="match status" value="1"/>
</dbReference>
<evidence type="ECO:0000313" key="3">
    <source>
        <dbReference type="EMBL" id="MFC3911920.1"/>
    </source>
</evidence>
<dbReference type="EMBL" id="JBHSAF010000001">
    <property type="protein sequence ID" value="MFC3911920.1"/>
    <property type="molecule type" value="Genomic_DNA"/>
</dbReference>
<dbReference type="Proteomes" id="UP001595692">
    <property type="component" value="Unassembled WGS sequence"/>
</dbReference>
<gene>
    <name evidence="3" type="ORF">ACFOSS_00365</name>
</gene>
<dbReference type="Pfam" id="PF05082">
    <property type="entry name" value="Rop-like"/>
    <property type="match status" value="1"/>
</dbReference>
<reference evidence="4" key="1">
    <citation type="journal article" date="2019" name="Int. J. Syst. Evol. Microbiol.">
        <title>The Global Catalogue of Microorganisms (GCM) 10K type strain sequencing project: providing services to taxonomists for standard genome sequencing and annotation.</title>
        <authorList>
            <consortium name="The Broad Institute Genomics Platform"/>
            <consortium name="The Broad Institute Genome Sequencing Center for Infectious Disease"/>
            <person name="Wu L."/>
            <person name="Ma J."/>
        </authorList>
    </citation>
    <scope>NUCLEOTIDE SEQUENCE [LARGE SCALE GENOMIC DNA]</scope>
    <source>
        <strain evidence="4">CCUG 54939</strain>
    </source>
</reference>
<organism evidence="3 4">
    <name type="scientific">Pseudaeromonas sharmana</name>
    <dbReference type="NCBI Taxonomy" id="328412"/>
    <lineage>
        <taxon>Bacteria</taxon>
        <taxon>Pseudomonadati</taxon>
        <taxon>Pseudomonadota</taxon>
        <taxon>Gammaproteobacteria</taxon>
        <taxon>Aeromonadales</taxon>
        <taxon>Aeromonadaceae</taxon>
        <taxon>Pseudaeromonas</taxon>
    </lineage>
</organism>
<proteinExistence type="inferred from homology"/>
<name>A0ABV8CIA0_9GAMM</name>
<accession>A0ABV8CIA0</accession>
<comment type="caution">
    <text evidence="3">The sequence shown here is derived from an EMBL/GenBank/DDBJ whole genome shotgun (WGS) entry which is preliminary data.</text>
</comment>
<evidence type="ECO:0000256" key="2">
    <source>
        <dbReference type="ARBA" id="ARBA00044954"/>
    </source>
</evidence>
<evidence type="ECO:0000256" key="1">
    <source>
        <dbReference type="ARBA" id="ARBA00023231"/>
    </source>
</evidence>
<keyword evidence="4" id="KW-1185">Reference proteome</keyword>
<protein>
    <submittedName>
        <fullName evidence="3">CCE_0567 family metalloprotein</fullName>
    </submittedName>
</protein>
<dbReference type="InterPro" id="IPR007774">
    <property type="entry name" value="Put_N_fixation"/>
</dbReference>
<keyword evidence="1" id="KW-0535">Nitrogen fixation</keyword>
<comment type="similarity">
    <text evidence="2">Belongs to the UPF0437 family.</text>
</comment>
<sequence length="54" mass="6256">MHKTRARLKRQASELAAQIHDIVEERLWQDYQRLPELCQQLIATIEAANAVPSD</sequence>
<evidence type="ECO:0000313" key="4">
    <source>
        <dbReference type="Proteomes" id="UP001595692"/>
    </source>
</evidence>
<dbReference type="InterPro" id="IPR029012">
    <property type="entry name" value="Helix_hairpin_bin_sf"/>
</dbReference>
<dbReference type="RefSeq" id="WP_377149748.1">
    <property type="nucleotide sequence ID" value="NZ_JBHSAF010000001.1"/>
</dbReference>